<evidence type="ECO:0000313" key="1">
    <source>
        <dbReference type="EMBL" id="MDC7675394.1"/>
    </source>
</evidence>
<gene>
    <name evidence="1" type="ORF">PQU98_04585</name>
</gene>
<keyword evidence="2" id="KW-1185">Reference proteome</keyword>
<dbReference type="Proteomes" id="UP001218579">
    <property type="component" value="Unassembled WGS sequence"/>
</dbReference>
<name>A0ABT5HGM5_9CAUL</name>
<accession>A0ABT5HGM5</accession>
<dbReference type="RefSeq" id="WP_272743701.1">
    <property type="nucleotide sequence ID" value="NZ_JAQQKV010000001.1"/>
</dbReference>
<dbReference type="EMBL" id="JAQQKV010000001">
    <property type="protein sequence ID" value="MDC7675394.1"/>
    <property type="molecule type" value="Genomic_DNA"/>
</dbReference>
<evidence type="ECO:0000313" key="2">
    <source>
        <dbReference type="Proteomes" id="UP001218579"/>
    </source>
</evidence>
<proteinExistence type="predicted"/>
<reference evidence="1 2" key="1">
    <citation type="submission" date="2023-01" db="EMBL/GenBank/DDBJ databases">
        <title>Novel species of the genus Asticcacaulis isolated from rivers.</title>
        <authorList>
            <person name="Lu H."/>
        </authorList>
    </citation>
    <scope>NUCLEOTIDE SEQUENCE [LARGE SCALE GENOMIC DNA]</scope>
    <source>
        <strain evidence="1 2">LKC15W</strain>
    </source>
</reference>
<organism evidence="1 2">
    <name type="scientific">Asticcacaulis machinosus</name>
    <dbReference type="NCBI Taxonomy" id="2984211"/>
    <lineage>
        <taxon>Bacteria</taxon>
        <taxon>Pseudomonadati</taxon>
        <taxon>Pseudomonadota</taxon>
        <taxon>Alphaproteobacteria</taxon>
        <taxon>Caulobacterales</taxon>
        <taxon>Caulobacteraceae</taxon>
        <taxon>Asticcacaulis</taxon>
    </lineage>
</organism>
<sequence>MTLKKEALLPLSELLFSIEQQTIAGGTSLDDGVQSILPAVHFAGKRLADLHESLQTREPNVDDEAVVLAVISDIKAVASNESYSKALHYRGVNLSKTDFPIISNDGIATQGGTIGIGTALAAFENIASQAFT</sequence>
<protein>
    <submittedName>
        <fullName evidence="1">Uncharacterized protein</fullName>
    </submittedName>
</protein>
<comment type="caution">
    <text evidence="1">The sequence shown here is derived from an EMBL/GenBank/DDBJ whole genome shotgun (WGS) entry which is preliminary data.</text>
</comment>